<feature type="transmembrane region" description="Helical" evidence="1">
    <location>
        <begin position="68"/>
        <end position="88"/>
    </location>
</feature>
<dbReference type="KEGG" id="mcoo:MCOO_01840"/>
<dbReference type="Proteomes" id="UP000465866">
    <property type="component" value="Chromosome"/>
</dbReference>
<keyword evidence="3" id="KW-1185">Reference proteome</keyword>
<evidence type="ECO:0000313" key="2">
    <source>
        <dbReference type="EMBL" id="BBX44169.1"/>
    </source>
</evidence>
<sequence length="163" mass="17617">MKNVRRGDLLAKSAGVFVAYTAIMLSIERRLRRGGGPGIIAFELAGTASRAEVMLDAWGPEGRRFARLSMWLDFGYMASYGALLAVWLDRVRRRRGHSAVLPVLVVVAVAGDAVEGVSLLKVLNGNRVAANARRARTAALAKFTVLAGCLGYIAARSSVLFRR</sequence>
<name>A0A7I7KR52_9MYCO</name>
<dbReference type="AlphaFoldDB" id="A0A7I7KR52"/>
<feature type="transmembrane region" description="Helical" evidence="1">
    <location>
        <begin position="135"/>
        <end position="155"/>
    </location>
</feature>
<feature type="transmembrane region" description="Helical" evidence="1">
    <location>
        <begin position="100"/>
        <end position="123"/>
    </location>
</feature>
<organism evidence="2 3">
    <name type="scientific">Mycobacterium cookii</name>
    <dbReference type="NCBI Taxonomy" id="1775"/>
    <lineage>
        <taxon>Bacteria</taxon>
        <taxon>Bacillati</taxon>
        <taxon>Actinomycetota</taxon>
        <taxon>Actinomycetes</taxon>
        <taxon>Mycobacteriales</taxon>
        <taxon>Mycobacteriaceae</taxon>
        <taxon>Mycobacterium</taxon>
    </lineage>
</organism>
<evidence type="ECO:0000256" key="1">
    <source>
        <dbReference type="SAM" id="Phobius"/>
    </source>
</evidence>
<feature type="transmembrane region" description="Helical" evidence="1">
    <location>
        <begin position="9"/>
        <end position="27"/>
    </location>
</feature>
<protein>
    <submittedName>
        <fullName evidence="2">Uncharacterized protein</fullName>
    </submittedName>
</protein>
<reference evidence="2 3" key="1">
    <citation type="journal article" date="2019" name="Emerg. Microbes Infect.">
        <title>Comprehensive subspecies identification of 175 nontuberculous mycobacteria species based on 7547 genomic profiles.</title>
        <authorList>
            <person name="Matsumoto Y."/>
            <person name="Kinjo T."/>
            <person name="Motooka D."/>
            <person name="Nabeya D."/>
            <person name="Jung N."/>
            <person name="Uechi K."/>
            <person name="Horii T."/>
            <person name="Iida T."/>
            <person name="Fujita J."/>
            <person name="Nakamura S."/>
        </authorList>
    </citation>
    <scope>NUCLEOTIDE SEQUENCE [LARGE SCALE GENOMIC DNA]</scope>
    <source>
        <strain evidence="2 3">JCM 12404</strain>
    </source>
</reference>
<proteinExistence type="predicted"/>
<dbReference type="EMBL" id="AP022569">
    <property type="protein sequence ID" value="BBX44169.1"/>
    <property type="molecule type" value="Genomic_DNA"/>
</dbReference>
<evidence type="ECO:0000313" key="3">
    <source>
        <dbReference type="Proteomes" id="UP000465866"/>
    </source>
</evidence>
<keyword evidence="1" id="KW-0812">Transmembrane</keyword>
<gene>
    <name evidence="2" type="ORF">MCOO_01840</name>
</gene>
<keyword evidence="1" id="KW-0472">Membrane</keyword>
<accession>A0A7I7KR52</accession>
<keyword evidence="1" id="KW-1133">Transmembrane helix</keyword>